<organism evidence="2 3">
    <name type="scientific">Goodea atripinnis</name>
    <dbReference type="NCBI Taxonomy" id="208336"/>
    <lineage>
        <taxon>Eukaryota</taxon>
        <taxon>Metazoa</taxon>
        <taxon>Chordata</taxon>
        <taxon>Craniata</taxon>
        <taxon>Vertebrata</taxon>
        <taxon>Euteleostomi</taxon>
        <taxon>Actinopterygii</taxon>
        <taxon>Neopterygii</taxon>
        <taxon>Teleostei</taxon>
        <taxon>Neoteleostei</taxon>
        <taxon>Acanthomorphata</taxon>
        <taxon>Ovalentaria</taxon>
        <taxon>Atherinomorphae</taxon>
        <taxon>Cyprinodontiformes</taxon>
        <taxon>Goodeidae</taxon>
        <taxon>Goodea</taxon>
    </lineage>
</organism>
<proteinExistence type="predicted"/>
<evidence type="ECO:0000256" key="1">
    <source>
        <dbReference type="SAM" id="MobiDB-lite"/>
    </source>
</evidence>
<comment type="caution">
    <text evidence="2">The sequence shown here is derived from an EMBL/GenBank/DDBJ whole genome shotgun (WGS) entry which is preliminary data.</text>
</comment>
<dbReference type="Proteomes" id="UP001476798">
    <property type="component" value="Unassembled WGS sequence"/>
</dbReference>
<protein>
    <submittedName>
        <fullName evidence="2">Uncharacterized protein</fullName>
    </submittedName>
</protein>
<name>A0ABV0MSS5_9TELE</name>
<feature type="compositionally biased region" description="Low complexity" evidence="1">
    <location>
        <begin position="34"/>
        <end position="44"/>
    </location>
</feature>
<accession>A0ABV0MSS5</accession>
<evidence type="ECO:0000313" key="2">
    <source>
        <dbReference type="EMBL" id="MEQ2161473.1"/>
    </source>
</evidence>
<gene>
    <name evidence="2" type="ORF">GOODEAATRI_009948</name>
</gene>
<sequence>MKLNAFNEAKCFRKTTVIVTAEPRGTDSDNKPPSSSSSCCSSSSMATRSGGGGLRRGQQSSYLETPCRRLLCLFALNFNLTLRKTISSRIGAMIEDDRRLSMSPRPLGDIRGSANPPPPRPHLPSSQTG</sequence>
<dbReference type="EMBL" id="JAHRIO010010569">
    <property type="protein sequence ID" value="MEQ2161473.1"/>
    <property type="molecule type" value="Genomic_DNA"/>
</dbReference>
<evidence type="ECO:0000313" key="3">
    <source>
        <dbReference type="Proteomes" id="UP001476798"/>
    </source>
</evidence>
<feature type="region of interest" description="Disordered" evidence="1">
    <location>
        <begin position="91"/>
        <end position="129"/>
    </location>
</feature>
<feature type="region of interest" description="Disordered" evidence="1">
    <location>
        <begin position="22"/>
        <end position="60"/>
    </location>
</feature>
<keyword evidence="3" id="KW-1185">Reference proteome</keyword>
<reference evidence="2 3" key="1">
    <citation type="submission" date="2021-06" db="EMBL/GenBank/DDBJ databases">
        <authorList>
            <person name="Palmer J.M."/>
        </authorList>
    </citation>
    <scope>NUCLEOTIDE SEQUENCE [LARGE SCALE GENOMIC DNA]</scope>
    <source>
        <strain evidence="2 3">GA_2019</strain>
        <tissue evidence="2">Muscle</tissue>
    </source>
</reference>